<reference evidence="1 2" key="1">
    <citation type="submission" date="2015-03" db="EMBL/GenBank/DDBJ databases">
        <title>Genome sequencing of Methylobacterium aquaticum DSM16371 type strain.</title>
        <authorList>
            <person name="Chaudhry V."/>
            <person name="Patil P.B."/>
        </authorList>
    </citation>
    <scope>NUCLEOTIDE SEQUENCE [LARGE SCALE GENOMIC DNA]</scope>
    <source>
        <strain evidence="1 2">DSM 16371</strain>
    </source>
</reference>
<dbReference type="EMBL" id="LABX01000055">
    <property type="protein sequence ID" value="KMO37587.1"/>
    <property type="molecule type" value="Genomic_DNA"/>
</dbReference>
<evidence type="ECO:0000313" key="1">
    <source>
        <dbReference type="EMBL" id="KMO37587.1"/>
    </source>
</evidence>
<name>A0A0J6SVP4_9HYPH</name>
<accession>A0A0J6SVP4</accession>
<organism evidence="1 2">
    <name type="scientific">Methylobacterium aquaticum</name>
    <dbReference type="NCBI Taxonomy" id="270351"/>
    <lineage>
        <taxon>Bacteria</taxon>
        <taxon>Pseudomonadati</taxon>
        <taxon>Pseudomonadota</taxon>
        <taxon>Alphaproteobacteria</taxon>
        <taxon>Hyphomicrobiales</taxon>
        <taxon>Methylobacteriaceae</taxon>
        <taxon>Methylobacterium</taxon>
    </lineage>
</organism>
<dbReference type="Proteomes" id="UP000035929">
    <property type="component" value="Unassembled WGS sequence"/>
</dbReference>
<dbReference type="OrthoDB" id="59995at119045"/>
<dbReference type="PATRIC" id="fig|270351.6.peg.6276"/>
<dbReference type="AlphaFoldDB" id="A0A0J6SVP4"/>
<dbReference type="RefSeq" id="WP_048463277.1">
    <property type="nucleotide sequence ID" value="NZ_LABX01000055.1"/>
</dbReference>
<sequence length="158" mass="17607">MMTAAEQMMSAMKYDWAPDFVRGTDDILCYFATMHCAHTLRHVTINTGHVSETTREGIPEENVEKLYPIVAAAEKGGVLVQVLGPIGVAFEDYYADQVVFYLTYNNRAVIQCTLTPGAVAELAVEFGDGVDDIPEDMARRMGAIERDLAWTVLDRKRL</sequence>
<gene>
    <name evidence="1" type="ORF">VP06_07915</name>
</gene>
<proteinExistence type="predicted"/>
<comment type="caution">
    <text evidence="1">The sequence shown here is derived from an EMBL/GenBank/DDBJ whole genome shotgun (WGS) entry which is preliminary data.</text>
</comment>
<evidence type="ECO:0000313" key="2">
    <source>
        <dbReference type="Proteomes" id="UP000035929"/>
    </source>
</evidence>
<protein>
    <submittedName>
        <fullName evidence="1">Uncharacterized protein</fullName>
    </submittedName>
</protein>